<proteinExistence type="predicted"/>
<name>A0A3S6P900_ULVCO</name>
<dbReference type="GeneID" id="39331121"/>
<dbReference type="AlphaFoldDB" id="A0A3S6P900"/>
<gene>
    <name evidence="1" type="primary">orf203</name>
</gene>
<sequence>MLFKVEKLQQHVETAGDFSKGLIRYLAELNNSLNKITDNENLKLYAFQFFTELGSLVYPNAGACYSLIPGDLKEIAWKKSLEKFNTKISKSEKNSNLLSTLNVFLNDNYSQTLTCLVAICLANEISKAIKNPAVIQKSLLNESIKSKVTEMPHQLIASSWVGNLSVCLKNHLFGIAPELTGEVKKLIEIYCLELAKEISISKY</sequence>
<organism evidence="1">
    <name type="scientific">Ulva compressa</name>
    <name type="common">Green alga</name>
    <name type="synonym">Enteromorpha compressa</name>
    <dbReference type="NCBI Taxonomy" id="63659"/>
    <lineage>
        <taxon>Eukaryota</taxon>
        <taxon>Viridiplantae</taxon>
        <taxon>Chlorophyta</taxon>
        <taxon>core chlorophytes</taxon>
        <taxon>Ulvophyceae</taxon>
        <taxon>OUU clade</taxon>
        <taxon>Ulvales</taxon>
        <taxon>Ulvaceae</taxon>
        <taxon>Ulva</taxon>
    </lineage>
</organism>
<dbReference type="EMBL" id="KY626327">
    <property type="protein sequence ID" value="ATP01501.1"/>
    <property type="molecule type" value="Genomic_DNA"/>
</dbReference>
<dbReference type="RefSeq" id="YP_009560615.1">
    <property type="nucleotide sequence ID" value="NC_041082.1"/>
</dbReference>
<protein>
    <submittedName>
        <fullName evidence="1">Uncharacterized protein</fullName>
    </submittedName>
</protein>
<keyword evidence="1" id="KW-0496">Mitochondrion</keyword>
<reference evidence="1" key="1">
    <citation type="submission" date="2017-02" db="EMBL/GenBank/DDBJ databases">
        <title>The complete mitochondrial genome sequence of the green macroalga Ulva compressa.</title>
        <authorList>
            <person name="Liu F."/>
        </authorList>
    </citation>
    <scope>NUCLEOTIDE SEQUENCE</scope>
</reference>
<evidence type="ECO:0000313" key="1">
    <source>
        <dbReference type="EMBL" id="ATP01501.1"/>
    </source>
</evidence>
<geneLocation type="mitochondrion" evidence="1"/>
<accession>A0A3S6P900</accession>